<evidence type="ECO:0000313" key="2">
    <source>
        <dbReference type="Proteomes" id="UP000250997"/>
    </source>
</evidence>
<dbReference type="InterPro" id="IPR004027">
    <property type="entry name" value="SEC_C_motif"/>
</dbReference>
<gene>
    <name evidence="1" type="ORF">C4N27_02710</name>
</gene>
<protein>
    <submittedName>
        <fullName evidence="1">Zinc-binding protein</fullName>
    </submittedName>
</protein>
<accession>A0AAX1QM12</accession>
<dbReference type="Gene3D" id="3.10.450.50">
    <property type="match status" value="1"/>
</dbReference>
<comment type="caution">
    <text evidence="1">The sequence shown here is derived from an EMBL/GenBank/DDBJ whole genome shotgun (WGS) entry which is preliminary data.</text>
</comment>
<name>A0AAX1QM12_9FIRM</name>
<reference evidence="1 2" key="1">
    <citation type="submission" date="2018-02" db="EMBL/GenBank/DDBJ databases">
        <title>Complete genome sequencing of Faecalibacterium prausnitzii strains isolated from the human gut.</title>
        <authorList>
            <person name="Fitzgerald B.C."/>
            <person name="Shkoporov A.N."/>
            <person name="Ross P.R."/>
            <person name="Hill C."/>
        </authorList>
    </citation>
    <scope>NUCLEOTIDE SEQUENCE [LARGE SCALE GENOMIC DNA]</scope>
    <source>
        <strain evidence="1 2">APC942/18-1</strain>
    </source>
</reference>
<dbReference type="Proteomes" id="UP000250997">
    <property type="component" value="Unassembled WGS sequence"/>
</dbReference>
<organism evidence="1 2">
    <name type="scientific">Faecalibacterium prausnitzii</name>
    <dbReference type="NCBI Taxonomy" id="853"/>
    <lineage>
        <taxon>Bacteria</taxon>
        <taxon>Bacillati</taxon>
        <taxon>Bacillota</taxon>
        <taxon>Clostridia</taxon>
        <taxon>Eubacteriales</taxon>
        <taxon>Oscillospiraceae</taxon>
        <taxon>Faecalibacterium</taxon>
    </lineage>
</organism>
<sequence>MIRETTPARITQVIIDFCASITSDSSPEYIDVCPASWATPNECFNNVPRMVKQYGGSMISGWAVWQRGNMLLDAEAHAIWRTPDGKLIDITPHSYNEKRILFLFDSSVCYHGITIPSHRQALTNSPLVAELIRLCTVRDHAMQTSIFGDRYTLPVDWYDQVRALEFIFAQEVGRNDPCPCGSGLKYKKCCGQFQ</sequence>
<dbReference type="EMBL" id="PRLA01000001">
    <property type="protein sequence ID" value="RAW53076.1"/>
    <property type="molecule type" value="Genomic_DNA"/>
</dbReference>
<dbReference type="AlphaFoldDB" id="A0AAX1QM12"/>
<dbReference type="SUPFAM" id="SSF103642">
    <property type="entry name" value="Sec-C motif"/>
    <property type="match status" value="1"/>
</dbReference>
<evidence type="ECO:0000313" key="1">
    <source>
        <dbReference type="EMBL" id="RAW53076.1"/>
    </source>
</evidence>
<proteinExistence type="predicted"/>
<dbReference type="Pfam" id="PF02810">
    <property type="entry name" value="SEC-C"/>
    <property type="match status" value="1"/>
</dbReference>
<dbReference type="RefSeq" id="WP_158394574.1">
    <property type="nucleotide sequence ID" value="NZ_CP026548.1"/>
</dbReference>